<feature type="transmembrane region" description="Helical" evidence="1">
    <location>
        <begin position="87"/>
        <end position="105"/>
    </location>
</feature>
<dbReference type="RefSeq" id="WP_191206933.1">
    <property type="nucleotide sequence ID" value="NZ_JACXZA010000010.1"/>
</dbReference>
<dbReference type="Pfam" id="PF13180">
    <property type="entry name" value="PDZ_2"/>
    <property type="match status" value="1"/>
</dbReference>
<dbReference type="InterPro" id="IPR001478">
    <property type="entry name" value="PDZ"/>
</dbReference>
<proteinExistence type="predicted"/>
<dbReference type="InterPro" id="IPR014721">
    <property type="entry name" value="Ribsml_uS5_D2-typ_fold_subgr"/>
</dbReference>
<protein>
    <submittedName>
        <fullName evidence="3">PDZ domain-containing protein</fullName>
    </submittedName>
</protein>
<reference evidence="3 4" key="1">
    <citation type="submission" date="2020-09" db="EMBL/GenBank/DDBJ databases">
        <title>Paenibacillus sp. strain PR3 16S rRNA gene Genome sequencing and assembly.</title>
        <authorList>
            <person name="Kim J."/>
        </authorList>
    </citation>
    <scope>NUCLEOTIDE SEQUENCE [LARGE SCALE GENOMIC DNA]</scope>
    <source>
        <strain evidence="3 4">PR3</strain>
    </source>
</reference>
<feature type="transmembrane region" description="Helical" evidence="1">
    <location>
        <begin position="150"/>
        <end position="169"/>
    </location>
</feature>
<dbReference type="EMBL" id="JACXZA010000010">
    <property type="protein sequence ID" value="MBD3922632.1"/>
    <property type="molecule type" value="Genomic_DNA"/>
</dbReference>
<dbReference type="Proteomes" id="UP000609346">
    <property type="component" value="Unassembled WGS sequence"/>
</dbReference>
<evidence type="ECO:0000313" key="4">
    <source>
        <dbReference type="Proteomes" id="UP000609346"/>
    </source>
</evidence>
<dbReference type="PROSITE" id="PS50106">
    <property type="entry name" value="PDZ"/>
    <property type="match status" value="1"/>
</dbReference>
<evidence type="ECO:0000259" key="2">
    <source>
        <dbReference type="PROSITE" id="PS50106"/>
    </source>
</evidence>
<feature type="domain" description="PDZ" evidence="2">
    <location>
        <begin position="237"/>
        <end position="324"/>
    </location>
</feature>
<dbReference type="SMART" id="SM00228">
    <property type="entry name" value="PDZ"/>
    <property type="match status" value="1"/>
</dbReference>
<dbReference type="SUPFAM" id="SSF50156">
    <property type="entry name" value="PDZ domain-like"/>
    <property type="match status" value="1"/>
</dbReference>
<feature type="transmembrane region" description="Helical" evidence="1">
    <location>
        <begin position="60"/>
        <end position="80"/>
    </location>
</feature>
<organism evidence="3 4">
    <name type="scientific">Paenibacillus terricola</name>
    <dbReference type="NCBI Taxonomy" id="2763503"/>
    <lineage>
        <taxon>Bacteria</taxon>
        <taxon>Bacillati</taxon>
        <taxon>Bacillota</taxon>
        <taxon>Bacilli</taxon>
        <taxon>Bacillales</taxon>
        <taxon>Paenibacillaceae</taxon>
        <taxon>Paenibacillus</taxon>
    </lineage>
</organism>
<comment type="caution">
    <text evidence="3">The sequence shown here is derived from an EMBL/GenBank/DDBJ whole genome shotgun (WGS) entry which is preliminary data.</text>
</comment>
<feature type="transmembrane region" description="Helical" evidence="1">
    <location>
        <begin position="111"/>
        <end position="130"/>
    </location>
</feature>
<keyword evidence="1" id="KW-1133">Transmembrane helix</keyword>
<dbReference type="InterPro" id="IPR036034">
    <property type="entry name" value="PDZ_sf"/>
</dbReference>
<gene>
    <name evidence="3" type="ORF">H8B09_28150</name>
</gene>
<keyword evidence="1" id="KW-0812">Transmembrane</keyword>
<keyword evidence="4" id="KW-1185">Reference proteome</keyword>
<dbReference type="SUPFAM" id="SSF54211">
    <property type="entry name" value="Ribosomal protein S5 domain 2-like"/>
    <property type="match status" value="1"/>
</dbReference>
<dbReference type="InterPro" id="IPR020568">
    <property type="entry name" value="Ribosomal_Su5_D2-typ_SF"/>
</dbReference>
<sequence length="472" mass="51262">MNITMGRAEAGDMQRTSKVLYVVGLILCFITIIAAELIWIPDPMRWPGGKTWLEMIDLLLYEPSIIALCWAIGAVISLPVSHSISRIVVRVLIILDGALTCWFSWTAPRSIVEWVGLLGVGWLLVMIDLAASERAYRRRNRMRRTPTRSISAIVVQVLLLAIFITPIRYNVTYPGLTMDMNHYAKVEGGTSHSKLTGVLVFDRRAVALDWVLSHWLSTYELSPIPPNQPPLREAYAEVVAMKSEAETTAAAVALQKLGIGKGAVAEGVMITAISKNAPAEGTLKAGDRIVRVAGKETSDVVILSQVMADIKAGSSVQVTYVRGSDTQTALVQTGEAEDADTGSKRAVFGISVQTAYQYDIPRTVDYERPYAHIGGPSHGAMLTLTIIDQLSPEGVTHGWRVAGTGTIEPDGSVGPVGGVMQKAYAVHRTDAEVFFVPASEADEARRGAPAMRIVPVSTIDDILNWLSENKKN</sequence>
<accession>A0ABR8N382</accession>
<evidence type="ECO:0000256" key="1">
    <source>
        <dbReference type="SAM" id="Phobius"/>
    </source>
</evidence>
<name>A0ABR8N382_9BACL</name>
<evidence type="ECO:0000313" key="3">
    <source>
        <dbReference type="EMBL" id="MBD3922632.1"/>
    </source>
</evidence>
<feature type="transmembrane region" description="Helical" evidence="1">
    <location>
        <begin position="20"/>
        <end position="40"/>
    </location>
</feature>
<dbReference type="Gene3D" id="3.30.230.10">
    <property type="match status" value="1"/>
</dbReference>
<keyword evidence="1" id="KW-0472">Membrane</keyword>